<keyword evidence="6" id="KW-1133">Transmembrane helix</keyword>
<dbReference type="Gene3D" id="1.50.40.10">
    <property type="entry name" value="Mitochondrial carrier domain"/>
    <property type="match status" value="1"/>
</dbReference>
<keyword evidence="5" id="KW-0106">Calcium</keyword>
<evidence type="ECO:0000256" key="2">
    <source>
        <dbReference type="ARBA" id="ARBA00022448"/>
    </source>
</evidence>
<dbReference type="PROSITE" id="PS00018">
    <property type="entry name" value="EF_HAND_1"/>
    <property type="match status" value="3"/>
</dbReference>
<reference evidence="11 12" key="1">
    <citation type="submission" date="2017-08" db="EMBL/GenBank/DDBJ databases">
        <title>Acidophilic green algal genome provides insights into adaptation to an acidic environment.</title>
        <authorList>
            <person name="Hirooka S."/>
            <person name="Hirose Y."/>
            <person name="Kanesaki Y."/>
            <person name="Higuchi S."/>
            <person name="Fujiwara T."/>
            <person name="Onuma R."/>
            <person name="Era A."/>
            <person name="Ohbayashi R."/>
            <person name="Uzuka A."/>
            <person name="Nozaki H."/>
            <person name="Yoshikawa H."/>
            <person name="Miyagishima S.Y."/>
        </authorList>
    </citation>
    <scope>NUCLEOTIDE SEQUENCE [LARGE SCALE GENOMIC DNA]</scope>
    <source>
        <strain evidence="11 12">NIES-2499</strain>
    </source>
</reference>
<dbReference type="InterPro" id="IPR018108">
    <property type="entry name" value="MCP_transmembrane"/>
</dbReference>
<comment type="caution">
    <text evidence="11">The sequence shown here is derived from an EMBL/GenBank/DDBJ whole genome shotgun (WGS) entry which is preliminary data.</text>
</comment>
<evidence type="ECO:0000256" key="8">
    <source>
        <dbReference type="PROSITE-ProRule" id="PRU00282"/>
    </source>
</evidence>
<dbReference type="SUPFAM" id="SSF103506">
    <property type="entry name" value="Mitochondrial carrier"/>
    <property type="match status" value="1"/>
</dbReference>
<dbReference type="STRING" id="1157962.A0A250XFA4"/>
<dbReference type="PROSITE" id="PS50920">
    <property type="entry name" value="SOLCAR"/>
    <property type="match status" value="3"/>
</dbReference>
<dbReference type="CDD" id="cd00051">
    <property type="entry name" value="EFh"/>
    <property type="match status" value="2"/>
</dbReference>
<feature type="region of interest" description="Disordered" evidence="9">
    <location>
        <begin position="64"/>
        <end position="113"/>
    </location>
</feature>
<feature type="repeat" description="Solcar" evidence="8">
    <location>
        <begin position="511"/>
        <end position="609"/>
    </location>
</feature>
<feature type="repeat" description="Solcar" evidence="8">
    <location>
        <begin position="418"/>
        <end position="503"/>
    </location>
</feature>
<evidence type="ECO:0000313" key="12">
    <source>
        <dbReference type="Proteomes" id="UP000232323"/>
    </source>
</evidence>
<dbReference type="GO" id="GO:0005509">
    <property type="term" value="F:calcium ion binding"/>
    <property type="evidence" value="ECO:0007669"/>
    <property type="project" value="InterPro"/>
</dbReference>
<dbReference type="GO" id="GO:0055085">
    <property type="term" value="P:transmembrane transport"/>
    <property type="evidence" value="ECO:0007669"/>
    <property type="project" value="InterPro"/>
</dbReference>
<feature type="domain" description="EF-hand" evidence="10">
    <location>
        <begin position="224"/>
        <end position="259"/>
    </location>
</feature>
<feature type="repeat" description="Solcar" evidence="8">
    <location>
        <begin position="321"/>
        <end position="408"/>
    </location>
</feature>
<dbReference type="InterPro" id="IPR002067">
    <property type="entry name" value="MCP"/>
</dbReference>
<gene>
    <name evidence="11" type="ORF">CEUSTIGMA_g9017.t1</name>
</gene>
<evidence type="ECO:0000256" key="7">
    <source>
        <dbReference type="ARBA" id="ARBA00023136"/>
    </source>
</evidence>
<dbReference type="InterPro" id="IPR018247">
    <property type="entry name" value="EF_Hand_1_Ca_BS"/>
</dbReference>
<dbReference type="Pfam" id="PF00153">
    <property type="entry name" value="Mito_carr"/>
    <property type="match status" value="3"/>
</dbReference>
<protein>
    <recommendedName>
        <fullName evidence="10">EF-hand domain-containing protein</fullName>
    </recommendedName>
</protein>
<dbReference type="SMART" id="SM00054">
    <property type="entry name" value="EFh"/>
    <property type="match status" value="3"/>
</dbReference>
<keyword evidence="7 8" id="KW-0472">Membrane</keyword>
<evidence type="ECO:0000313" key="11">
    <source>
        <dbReference type="EMBL" id="GAX81589.1"/>
    </source>
</evidence>
<evidence type="ECO:0000259" key="10">
    <source>
        <dbReference type="PROSITE" id="PS50222"/>
    </source>
</evidence>
<dbReference type="PROSITE" id="PS50222">
    <property type="entry name" value="EF_HAND_2"/>
    <property type="match status" value="3"/>
</dbReference>
<dbReference type="AlphaFoldDB" id="A0A250XFA4"/>
<keyword evidence="3 8" id="KW-0812">Transmembrane</keyword>
<dbReference type="InterPro" id="IPR023395">
    <property type="entry name" value="MCP_dom_sf"/>
</dbReference>
<dbReference type="Pfam" id="PF13499">
    <property type="entry name" value="EF-hand_7"/>
    <property type="match status" value="1"/>
</dbReference>
<comment type="subcellular location">
    <subcellularLocation>
        <location evidence="1">Mitochondrion inner membrane</location>
        <topology evidence="1">Multi-pass membrane protein</topology>
    </subcellularLocation>
</comment>
<evidence type="ECO:0000256" key="1">
    <source>
        <dbReference type="ARBA" id="ARBA00004448"/>
    </source>
</evidence>
<keyword evidence="12" id="KW-1185">Reference proteome</keyword>
<accession>A0A250XFA4</accession>
<feature type="compositionally biased region" description="Gly residues" evidence="9">
    <location>
        <begin position="78"/>
        <end position="91"/>
    </location>
</feature>
<proteinExistence type="predicted"/>
<dbReference type="Proteomes" id="UP000232323">
    <property type="component" value="Unassembled WGS sequence"/>
</dbReference>
<dbReference type="InterPro" id="IPR011992">
    <property type="entry name" value="EF-hand-dom_pair"/>
</dbReference>
<name>A0A250XFA4_9CHLO</name>
<keyword evidence="4" id="KW-0677">Repeat</keyword>
<evidence type="ECO:0000256" key="6">
    <source>
        <dbReference type="ARBA" id="ARBA00022989"/>
    </source>
</evidence>
<feature type="domain" description="EF-hand" evidence="10">
    <location>
        <begin position="261"/>
        <end position="296"/>
    </location>
</feature>
<dbReference type="OrthoDB" id="270584at2759"/>
<evidence type="ECO:0000256" key="5">
    <source>
        <dbReference type="ARBA" id="ARBA00022837"/>
    </source>
</evidence>
<dbReference type="SUPFAM" id="SSF47473">
    <property type="entry name" value="EF-hand"/>
    <property type="match status" value="1"/>
</dbReference>
<dbReference type="InterPro" id="IPR002048">
    <property type="entry name" value="EF_hand_dom"/>
</dbReference>
<evidence type="ECO:0000256" key="9">
    <source>
        <dbReference type="SAM" id="MobiDB-lite"/>
    </source>
</evidence>
<evidence type="ECO:0000256" key="4">
    <source>
        <dbReference type="ARBA" id="ARBA00022737"/>
    </source>
</evidence>
<dbReference type="Gene3D" id="1.10.238.10">
    <property type="entry name" value="EF-hand"/>
    <property type="match status" value="2"/>
</dbReference>
<evidence type="ECO:0000256" key="3">
    <source>
        <dbReference type="ARBA" id="ARBA00022692"/>
    </source>
</evidence>
<dbReference type="EMBL" id="BEGY01000067">
    <property type="protein sequence ID" value="GAX81589.1"/>
    <property type="molecule type" value="Genomic_DNA"/>
</dbReference>
<dbReference type="Pfam" id="PF13202">
    <property type="entry name" value="EF-hand_5"/>
    <property type="match status" value="1"/>
</dbReference>
<organism evidence="11 12">
    <name type="scientific">Chlamydomonas eustigma</name>
    <dbReference type="NCBI Taxonomy" id="1157962"/>
    <lineage>
        <taxon>Eukaryota</taxon>
        <taxon>Viridiplantae</taxon>
        <taxon>Chlorophyta</taxon>
        <taxon>core chlorophytes</taxon>
        <taxon>Chlorophyceae</taxon>
        <taxon>CS clade</taxon>
        <taxon>Chlamydomonadales</taxon>
        <taxon>Chlamydomonadaceae</taxon>
        <taxon>Chlamydomonas</taxon>
    </lineage>
</organism>
<dbReference type="PANTHER" id="PTHR24089">
    <property type="entry name" value="SOLUTE CARRIER FAMILY 25"/>
    <property type="match status" value="1"/>
</dbReference>
<feature type="domain" description="EF-hand" evidence="10">
    <location>
        <begin position="149"/>
        <end position="184"/>
    </location>
</feature>
<dbReference type="GO" id="GO:0005743">
    <property type="term" value="C:mitochondrial inner membrane"/>
    <property type="evidence" value="ECO:0007669"/>
    <property type="project" value="UniProtKB-SubCell"/>
</dbReference>
<dbReference type="PRINTS" id="PR00926">
    <property type="entry name" value="MITOCARRIER"/>
</dbReference>
<keyword evidence="2" id="KW-0813">Transport</keyword>
<sequence length="615" mass="65993">MNILRISIDSSSSHKCFCIDKKVPTNPLHAYLTSFRYSSPQSGSGTTFVTKTFALNTTYSTSKELCDSNQGGPTDGPPRGGGSGGGRGNNWGSGDDPDWNDNGDSSEQSPSQPPCLAWSAAAILLPLKDDVTMNAIQRGGPLAKKPHILPESRLKAMFDALDQDHNGTIELSELLLAVREGRLGLIHSEKACKEFMAAVAVGNVDSGDTQDVIEYDAFHAYMRQREAVLERMFAMIDENGDGEISIQELKKYLSKVLGRKVPAKEAEAILKSLDSDNNGTINYQELLQGTLLSAGDLDSVFVDAVDYFGHMHLDTKLKDDPSPWRTLIAGFVAGAASRTATAPFDRASILMRAGGSPLAASGNVFGTLVAMWKQGGIPALWSGNTILCLTVAPESAIMFYGYKKFLPMMCPEELGRTPTMLEKLGAGGLAGMVALTAVYPLYVTQGRLAISGPGMFKNLPDFIVKTFKAEGLTPFGRGYIPSILRSFPLKGVELMVYNQLKETFVDPGEQPSVAQSLAFGAVSAAMSNTLTMPLLSLRTKMLGQAPSLGRPVIYDNMIDCIVKTVKGNAALGIPAEGVGGLYKGLSALMMKQIPCTGIQYTSFELVNRMLASYIS</sequence>